<dbReference type="GeneID" id="28741294"/>
<gene>
    <name evidence="1" type="ORF">AB675_8925</name>
</gene>
<dbReference type="VEuPathDB" id="FungiDB:AB675_8925"/>
<dbReference type="EMBL" id="LFJN01000033">
    <property type="protein sequence ID" value="KPI36166.1"/>
    <property type="molecule type" value="Genomic_DNA"/>
</dbReference>
<reference evidence="1 2" key="1">
    <citation type="submission" date="2015-06" db="EMBL/GenBank/DDBJ databases">
        <title>Draft genome of the ant-associated black yeast Phialophora attae CBS 131958.</title>
        <authorList>
            <person name="Moreno L.F."/>
            <person name="Stielow B.J."/>
            <person name="de Hoog S."/>
            <person name="Vicente V.A."/>
            <person name="Weiss V.A."/>
            <person name="de Vries M."/>
            <person name="Cruz L.M."/>
            <person name="Souza E.M."/>
        </authorList>
    </citation>
    <scope>NUCLEOTIDE SEQUENCE [LARGE SCALE GENOMIC DNA]</scope>
    <source>
        <strain evidence="1 2">CBS 131958</strain>
    </source>
</reference>
<evidence type="ECO:0000313" key="2">
    <source>
        <dbReference type="Proteomes" id="UP000038010"/>
    </source>
</evidence>
<organism evidence="1 2">
    <name type="scientific">Cyphellophora attinorum</name>
    <dbReference type="NCBI Taxonomy" id="1664694"/>
    <lineage>
        <taxon>Eukaryota</taxon>
        <taxon>Fungi</taxon>
        <taxon>Dikarya</taxon>
        <taxon>Ascomycota</taxon>
        <taxon>Pezizomycotina</taxon>
        <taxon>Eurotiomycetes</taxon>
        <taxon>Chaetothyriomycetidae</taxon>
        <taxon>Chaetothyriales</taxon>
        <taxon>Cyphellophoraceae</taxon>
        <taxon>Cyphellophora</taxon>
    </lineage>
</organism>
<dbReference type="Proteomes" id="UP000038010">
    <property type="component" value="Unassembled WGS sequence"/>
</dbReference>
<protein>
    <submittedName>
        <fullName evidence="1">Uncharacterized protein</fullName>
    </submittedName>
</protein>
<name>A0A0N1H3I6_9EURO</name>
<proteinExistence type="predicted"/>
<evidence type="ECO:0000313" key="1">
    <source>
        <dbReference type="EMBL" id="KPI36166.1"/>
    </source>
</evidence>
<accession>A0A0N1H3I6</accession>
<comment type="caution">
    <text evidence="1">The sequence shown here is derived from an EMBL/GenBank/DDBJ whole genome shotgun (WGS) entry which is preliminary data.</text>
</comment>
<keyword evidence="2" id="KW-1185">Reference proteome</keyword>
<dbReference type="RefSeq" id="XP_017996129.1">
    <property type="nucleotide sequence ID" value="XM_018149414.1"/>
</dbReference>
<sequence length="245" mass="26902">MASRRAVSSLQPLCARATSQNTTTTVARSGPICLQRSLHNAVPNSNRTSSRSRALTTYAPSQPPVSALNFWQSTTFNTPLLRIPIPDMVPAPLSFPITNLVSDLPRLRTTVRFQYFPECEYLVRRCVPNAARAVAYDWRQSTLRPSWSSEGNAAGAHLLQSILGAEEAMEWIGRRWGVVRVLRILDAQGGSHVRLSIESNGSDWIEQQSESGFAGSSRVLLDVRVLTLFDASAQAGDLDLSFVCA</sequence>
<dbReference type="AlphaFoldDB" id="A0A0N1H3I6"/>